<feature type="region of interest" description="Disordered" evidence="1">
    <location>
        <begin position="1"/>
        <end position="29"/>
    </location>
</feature>
<name>A0AAE0I8N1_9PEZI</name>
<feature type="compositionally biased region" description="Polar residues" evidence="1">
    <location>
        <begin position="113"/>
        <end position="155"/>
    </location>
</feature>
<proteinExistence type="predicted"/>
<organism evidence="2 3">
    <name type="scientific">Cercophora scortea</name>
    <dbReference type="NCBI Taxonomy" id="314031"/>
    <lineage>
        <taxon>Eukaryota</taxon>
        <taxon>Fungi</taxon>
        <taxon>Dikarya</taxon>
        <taxon>Ascomycota</taxon>
        <taxon>Pezizomycotina</taxon>
        <taxon>Sordariomycetes</taxon>
        <taxon>Sordariomycetidae</taxon>
        <taxon>Sordariales</taxon>
        <taxon>Lasiosphaeriaceae</taxon>
        <taxon>Cercophora</taxon>
    </lineage>
</organism>
<evidence type="ECO:0000313" key="3">
    <source>
        <dbReference type="Proteomes" id="UP001286456"/>
    </source>
</evidence>
<accession>A0AAE0I8N1</accession>
<gene>
    <name evidence="2" type="ORF">B0T19DRAFT_241880</name>
</gene>
<dbReference type="Proteomes" id="UP001286456">
    <property type="component" value="Unassembled WGS sequence"/>
</dbReference>
<sequence>MGGKLKKMFGIKPKPIPTPVVNVPMQNSLDPTIKDYSSLYNSSTTTFATADPRTTFGQLNPIPEFPSQQQQQQQQQHRHHYQQQQQQQHTPPQQHQPMQQNPMALRPSPYPSPTGSRSVSDSTFTGFGSISNTSVATSVSTGPGNNQTHQRSFSAGNPPPGGPPPPNLKSPTTNTLLQQHPAPAAPQVTAGDVRRCTKLLRHMFELRLQMWALAYTHESDQHRRLEKKQQVDAILVDIHGMVAAWTAMPPDTWTEEEYDEVQWIMVTLADLPPY</sequence>
<dbReference type="EMBL" id="JAUEPO010000005">
    <property type="protein sequence ID" value="KAK3320513.1"/>
    <property type="molecule type" value="Genomic_DNA"/>
</dbReference>
<feature type="region of interest" description="Disordered" evidence="1">
    <location>
        <begin position="47"/>
        <end position="189"/>
    </location>
</feature>
<reference evidence="2" key="1">
    <citation type="journal article" date="2023" name="Mol. Phylogenet. Evol.">
        <title>Genome-scale phylogeny and comparative genomics of the fungal order Sordariales.</title>
        <authorList>
            <person name="Hensen N."/>
            <person name="Bonometti L."/>
            <person name="Westerberg I."/>
            <person name="Brannstrom I.O."/>
            <person name="Guillou S."/>
            <person name="Cros-Aarteil S."/>
            <person name="Calhoun S."/>
            <person name="Haridas S."/>
            <person name="Kuo A."/>
            <person name="Mondo S."/>
            <person name="Pangilinan J."/>
            <person name="Riley R."/>
            <person name="LaButti K."/>
            <person name="Andreopoulos B."/>
            <person name="Lipzen A."/>
            <person name="Chen C."/>
            <person name="Yan M."/>
            <person name="Daum C."/>
            <person name="Ng V."/>
            <person name="Clum A."/>
            <person name="Steindorff A."/>
            <person name="Ohm R.A."/>
            <person name="Martin F."/>
            <person name="Silar P."/>
            <person name="Natvig D.O."/>
            <person name="Lalanne C."/>
            <person name="Gautier V."/>
            <person name="Ament-Velasquez S.L."/>
            <person name="Kruys A."/>
            <person name="Hutchinson M.I."/>
            <person name="Powell A.J."/>
            <person name="Barry K."/>
            <person name="Miller A.N."/>
            <person name="Grigoriev I.V."/>
            <person name="Debuchy R."/>
            <person name="Gladieux P."/>
            <person name="Hiltunen Thoren M."/>
            <person name="Johannesson H."/>
        </authorList>
    </citation>
    <scope>NUCLEOTIDE SEQUENCE</scope>
    <source>
        <strain evidence="2">SMH4131-1</strain>
    </source>
</reference>
<feature type="compositionally biased region" description="Pro residues" evidence="1">
    <location>
        <begin position="157"/>
        <end position="168"/>
    </location>
</feature>
<feature type="compositionally biased region" description="Low complexity" evidence="1">
    <location>
        <begin position="47"/>
        <end position="56"/>
    </location>
</feature>
<evidence type="ECO:0000256" key="1">
    <source>
        <dbReference type="SAM" id="MobiDB-lite"/>
    </source>
</evidence>
<dbReference type="AlphaFoldDB" id="A0AAE0I8N1"/>
<protein>
    <submittedName>
        <fullName evidence="2">Uncharacterized protein</fullName>
    </submittedName>
</protein>
<keyword evidence="3" id="KW-1185">Reference proteome</keyword>
<evidence type="ECO:0000313" key="2">
    <source>
        <dbReference type="EMBL" id="KAK3320513.1"/>
    </source>
</evidence>
<reference evidence="2" key="2">
    <citation type="submission" date="2023-06" db="EMBL/GenBank/DDBJ databases">
        <authorList>
            <consortium name="Lawrence Berkeley National Laboratory"/>
            <person name="Haridas S."/>
            <person name="Hensen N."/>
            <person name="Bonometti L."/>
            <person name="Westerberg I."/>
            <person name="Brannstrom I.O."/>
            <person name="Guillou S."/>
            <person name="Cros-Aarteil S."/>
            <person name="Calhoun S."/>
            <person name="Kuo A."/>
            <person name="Mondo S."/>
            <person name="Pangilinan J."/>
            <person name="Riley R."/>
            <person name="Labutti K."/>
            <person name="Andreopoulos B."/>
            <person name="Lipzen A."/>
            <person name="Chen C."/>
            <person name="Yanf M."/>
            <person name="Daum C."/>
            <person name="Ng V."/>
            <person name="Clum A."/>
            <person name="Steindorff A."/>
            <person name="Ohm R."/>
            <person name="Martin F."/>
            <person name="Silar P."/>
            <person name="Natvig D."/>
            <person name="Lalanne C."/>
            <person name="Gautier V."/>
            <person name="Ament-Velasquez S.L."/>
            <person name="Kruys A."/>
            <person name="Hutchinson M.I."/>
            <person name="Powell A.J."/>
            <person name="Barry K."/>
            <person name="Miller A.N."/>
            <person name="Grigoriev I.V."/>
            <person name="Debuchy R."/>
            <person name="Gladieux P."/>
            <person name="Thoren M.H."/>
            <person name="Johannesson H."/>
        </authorList>
    </citation>
    <scope>NUCLEOTIDE SEQUENCE</scope>
    <source>
        <strain evidence="2">SMH4131-1</strain>
    </source>
</reference>
<feature type="compositionally biased region" description="Low complexity" evidence="1">
    <location>
        <begin position="82"/>
        <end position="100"/>
    </location>
</feature>
<comment type="caution">
    <text evidence="2">The sequence shown here is derived from an EMBL/GenBank/DDBJ whole genome shotgun (WGS) entry which is preliminary data.</text>
</comment>